<dbReference type="OMA" id="AMIREPT"/>
<reference evidence="2 3" key="1">
    <citation type="journal article" date="2012" name="Genome Biol.">
        <title>Genome and low-iron response of an oceanic diatom adapted to chronic iron limitation.</title>
        <authorList>
            <person name="Lommer M."/>
            <person name="Specht M."/>
            <person name="Roy A.S."/>
            <person name="Kraemer L."/>
            <person name="Andreson R."/>
            <person name="Gutowska M.A."/>
            <person name="Wolf J."/>
            <person name="Bergner S.V."/>
            <person name="Schilhabel M.B."/>
            <person name="Klostermeier U.C."/>
            <person name="Beiko R.G."/>
            <person name="Rosenstiel P."/>
            <person name="Hippler M."/>
            <person name="Laroche J."/>
        </authorList>
    </citation>
    <scope>NUCLEOTIDE SEQUENCE [LARGE SCALE GENOMIC DNA]</scope>
    <source>
        <strain evidence="2 3">CCMP1005</strain>
    </source>
</reference>
<keyword evidence="1" id="KW-1133">Transmembrane helix</keyword>
<dbReference type="EMBL" id="AGNL01014587">
    <property type="protein sequence ID" value="EJK66643.1"/>
    <property type="molecule type" value="Genomic_DNA"/>
</dbReference>
<sequence length="517" mass="58748">MSEPSRHHFNGRRRRRLRNVASKAIALAAVSLIAIVYLNTTLLRAHGSLRRLHSPSSLGEDIADHSKDWSTLASSIARKWGLVSPNAVHLLQRQFSWEADYDRDRDFLHFHHLAKTGGTSISDLMKMTLVGADNRTGILPGSERSGPFKEAVFYATTGLKNASMNQTQLKLPYIASYGHTRLRPVHGPHKTELASFFGAYFTLLERNGDRPRRIIRSLAMIREPTDLRASTMAMALCALNGKVIEFNSNRARKGLGPICTPKEGLNVSSFVDQVVRKAKRKCRRMGTNEDELQLDRYERMVCNRGGSALDFCRSPSHLLRSQIYKRGMSSMYRGLMARYVPEESMGVISSYESVEQHLLDRGVVYSDAKVEDYTLIDLGGLDPNRIDHMPYEGYKFRRKETGDGKEPDFVWFGITERMKESTCLFAYTLGVMPVEEPPRERVMKCPPTSWWTEAHREMVKKKSPADYAVWRAANAIMDVRVFNMKRTIRRRLERKAMLSSEQILSFDALESAGCLSS</sequence>
<name>K0SK51_THAOC</name>
<evidence type="ECO:0000256" key="1">
    <source>
        <dbReference type="SAM" id="Phobius"/>
    </source>
</evidence>
<dbReference type="OrthoDB" id="52000at2759"/>
<evidence type="ECO:0000313" key="3">
    <source>
        <dbReference type="Proteomes" id="UP000266841"/>
    </source>
</evidence>
<organism evidence="2 3">
    <name type="scientific">Thalassiosira oceanica</name>
    <name type="common">Marine diatom</name>
    <dbReference type="NCBI Taxonomy" id="159749"/>
    <lineage>
        <taxon>Eukaryota</taxon>
        <taxon>Sar</taxon>
        <taxon>Stramenopiles</taxon>
        <taxon>Ochrophyta</taxon>
        <taxon>Bacillariophyta</taxon>
        <taxon>Coscinodiscophyceae</taxon>
        <taxon>Thalassiosirophycidae</taxon>
        <taxon>Thalassiosirales</taxon>
        <taxon>Thalassiosiraceae</taxon>
        <taxon>Thalassiosira</taxon>
    </lineage>
</organism>
<dbReference type="AlphaFoldDB" id="K0SK51"/>
<evidence type="ECO:0000313" key="2">
    <source>
        <dbReference type="EMBL" id="EJK66643.1"/>
    </source>
</evidence>
<proteinExistence type="predicted"/>
<dbReference type="eggNOG" id="ENOG502T197">
    <property type="taxonomic scope" value="Eukaryota"/>
</dbReference>
<protein>
    <submittedName>
        <fullName evidence="2">Uncharacterized protein</fullName>
    </submittedName>
</protein>
<accession>K0SK51</accession>
<comment type="caution">
    <text evidence="2">The sequence shown here is derived from an EMBL/GenBank/DDBJ whole genome shotgun (WGS) entry which is preliminary data.</text>
</comment>
<feature type="transmembrane region" description="Helical" evidence="1">
    <location>
        <begin position="20"/>
        <end position="38"/>
    </location>
</feature>
<keyword evidence="1" id="KW-0472">Membrane</keyword>
<dbReference type="Proteomes" id="UP000266841">
    <property type="component" value="Unassembled WGS sequence"/>
</dbReference>
<keyword evidence="3" id="KW-1185">Reference proteome</keyword>
<keyword evidence="1" id="KW-0812">Transmembrane</keyword>
<gene>
    <name evidence="2" type="ORF">THAOC_12419</name>
</gene>